<feature type="transmembrane region" description="Helical" evidence="6">
    <location>
        <begin position="303"/>
        <end position="329"/>
    </location>
</feature>
<feature type="transmembrane region" description="Helical" evidence="6">
    <location>
        <begin position="45"/>
        <end position="61"/>
    </location>
</feature>
<name>A0A134A7F5_9BACL</name>
<gene>
    <name evidence="9" type="ORF">HMPREF3186_00120</name>
</gene>
<comment type="caution">
    <text evidence="9">The sequence shown here is derived from an EMBL/GenBank/DDBJ whole genome shotgun (WGS) entry which is preliminary data.</text>
</comment>
<protein>
    <submittedName>
        <fullName evidence="9">Putative DNA internalization competence protein ComEC/Rec2-like protein</fullName>
    </submittedName>
</protein>
<evidence type="ECO:0000256" key="5">
    <source>
        <dbReference type="ARBA" id="ARBA00023136"/>
    </source>
</evidence>
<evidence type="ECO:0000256" key="4">
    <source>
        <dbReference type="ARBA" id="ARBA00022989"/>
    </source>
</evidence>
<dbReference type="AlphaFoldDB" id="A0A134A7F5"/>
<feature type="transmembrane region" description="Helical" evidence="6">
    <location>
        <begin position="442"/>
        <end position="460"/>
    </location>
</feature>
<feature type="transmembrane region" description="Helical" evidence="6">
    <location>
        <begin position="6"/>
        <end position="33"/>
    </location>
</feature>
<dbReference type="PANTHER" id="PTHR30619">
    <property type="entry name" value="DNA INTERNALIZATION/COMPETENCE PROTEIN COMEC/REC2"/>
    <property type="match status" value="1"/>
</dbReference>
<dbReference type="RefSeq" id="WP_060913439.1">
    <property type="nucleotide sequence ID" value="NZ_KQ959921.1"/>
</dbReference>
<dbReference type="EMBL" id="LSDC01000010">
    <property type="protein sequence ID" value="KXB63642.1"/>
    <property type="molecule type" value="Genomic_DNA"/>
</dbReference>
<evidence type="ECO:0000256" key="2">
    <source>
        <dbReference type="ARBA" id="ARBA00022475"/>
    </source>
</evidence>
<dbReference type="STRING" id="1379.HMPREF3186_00120"/>
<evidence type="ECO:0000259" key="7">
    <source>
        <dbReference type="Pfam" id="PF03772"/>
    </source>
</evidence>
<evidence type="ECO:0000313" key="9">
    <source>
        <dbReference type="EMBL" id="KXB63642.1"/>
    </source>
</evidence>
<feature type="transmembrane region" description="Helical" evidence="6">
    <location>
        <begin position="229"/>
        <end position="249"/>
    </location>
</feature>
<keyword evidence="2" id="KW-1003">Cell membrane</keyword>
<feature type="transmembrane region" description="Helical" evidence="6">
    <location>
        <begin position="350"/>
        <end position="370"/>
    </location>
</feature>
<evidence type="ECO:0000256" key="6">
    <source>
        <dbReference type="SAM" id="Phobius"/>
    </source>
</evidence>
<accession>A0A134A7F5</accession>
<comment type="subcellular location">
    <subcellularLocation>
        <location evidence="1">Cell membrane</location>
        <topology evidence="1">Multi-pass membrane protein</topology>
    </subcellularLocation>
</comment>
<dbReference type="GO" id="GO:0005886">
    <property type="term" value="C:plasma membrane"/>
    <property type="evidence" value="ECO:0007669"/>
    <property type="project" value="UniProtKB-SubCell"/>
</dbReference>
<feature type="transmembrane region" description="Helical" evidence="6">
    <location>
        <begin position="261"/>
        <end position="291"/>
    </location>
</feature>
<dbReference type="NCBIfam" id="TIGR00360">
    <property type="entry name" value="ComEC_N-term"/>
    <property type="match status" value="1"/>
</dbReference>
<sequence length="641" mass="74436">MFYLQLSLLALGAILLNFNVVISMLCIVIFLLITWKNKNLNARKTIICVIVFLVFFIRGAYEQKNNITHLVNVENKNLELVVSDRFDVNGAYVSSIGYLSDEKMLVSYIVKSEEEKKFFKEKFWGGKLLVNANIEDISEKTNFYSFDYKKYNENRGIFKRLTINEIHDVKNIDAMYFKFLTLRNKLSLQINRELTFDKSGYFQALIFGDKGYLLKDDINSFKNLGTSHLLAISGLHIGVLISLIYFILLKFRVSVDYIEKIILIIVPLYMLLSGASASVLRAGFMIIFYILLRRKNIDKLGSLLFTFLILIMYNPLLIFNIGFQLSFLITFSLLMSESYIKKSKNKFHSALRISVISTLASIPILMYNFYNIVYISVFSNIILVPIFSVVIFPLVIFSYLVFLINVQVFNIICRPILNIAFNIFDKIQELFLIAQPIRIGKLNIFLIIVIFIVVLSILINLNKFKYMNAIYGVLMIILICLGAIYTPKSYTEDVKIGKESVLYIRENKNNLLINTSNNIQNFYTDYRKKDKDYDIINQYDLLLNYEGKNKFDYLLLTSVKKNKSGYSPDLLAKDLVGKVVVIDSLEKKLQEVKDMAQYKKIDYIVLKEDTEMKFGKSTIYYHNKKVRVKNKDSEFEIEVDN</sequence>
<keyword evidence="3 6" id="KW-0812">Transmembrane</keyword>
<keyword evidence="5 6" id="KW-0472">Membrane</keyword>
<dbReference type="InterPro" id="IPR052159">
    <property type="entry name" value="Competence_DNA_uptake"/>
</dbReference>
<organism evidence="9 10">
    <name type="scientific">Gemella haemolysans</name>
    <dbReference type="NCBI Taxonomy" id="1379"/>
    <lineage>
        <taxon>Bacteria</taxon>
        <taxon>Bacillati</taxon>
        <taxon>Bacillota</taxon>
        <taxon>Bacilli</taxon>
        <taxon>Bacillales</taxon>
        <taxon>Gemellaceae</taxon>
        <taxon>Gemella</taxon>
    </lineage>
</organism>
<dbReference type="OrthoDB" id="9761531at2"/>
<reference evidence="10" key="1">
    <citation type="submission" date="2016-01" db="EMBL/GenBank/DDBJ databases">
        <authorList>
            <person name="Mitreva M."/>
            <person name="Pepin K.H."/>
            <person name="Mihindukulasuriya K.A."/>
            <person name="Fulton R."/>
            <person name="Fronick C."/>
            <person name="O'Laughlin M."/>
            <person name="Miner T."/>
            <person name="Herter B."/>
            <person name="Rosa B.A."/>
            <person name="Cordes M."/>
            <person name="Tomlinson C."/>
            <person name="Wollam A."/>
            <person name="Palsikar V.B."/>
            <person name="Mardis E.R."/>
            <person name="Wilson R.K."/>
        </authorList>
    </citation>
    <scope>NUCLEOTIDE SEQUENCE [LARGE SCALE GENOMIC DNA]</scope>
    <source>
        <strain evidence="10">DNF01167</strain>
    </source>
</reference>
<dbReference type="Pfam" id="PF13567">
    <property type="entry name" value="DUF4131"/>
    <property type="match status" value="1"/>
</dbReference>
<dbReference type="InterPro" id="IPR025405">
    <property type="entry name" value="DUF4131"/>
</dbReference>
<feature type="domain" description="DUF4131" evidence="8">
    <location>
        <begin position="21"/>
        <end position="168"/>
    </location>
</feature>
<feature type="transmembrane region" description="Helical" evidence="6">
    <location>
        <begin position="382"/>
        <end position="404"/>
    </location>
</feature>
<dbReference type="InterPro" id="IPR004477">
    <property type="entry name" value="ComEC_N"/>
</dbReference>
<keyword evidence="4 6" id="KW-1133">Transmembrane helix</keyword>
<dbReference type="Proteomes" id="UP000070355">
    <property type="component" value="Unassembled WGS sequence"/>
</dbReference>
<proteinExistence type="predicted"/>
<dbReference type="Pfam" id="PF03772">
    <property type="entry name" value="Competence"/>
    <property type="match status" value="1"/>
</dbReference>
<evidence type="ECO:0000313" key="10">
    <source>
        <dbReference type="Proteomes" id="UP000070355"/>
    </source>
</evidence>
<dbReference type="PANTHER" id="PTHR30619:SF7">
    <property type="entry name" value="BETA-LACTAMASE DOMAIN PROTEIN"/>
    <property type="match status" value="1"/>
</dbReference>
<dbReference type="PATRIC" id="fig|1379.3.peg.117"/>
<feature type="transmembrane region" description="Helical" evidence="6">
    <location>
        <begin position="466"/>
        <end position="485"/>
    </location>
</feature>
<evidence type="ECO:0000256" key="3">
    <source>
        <dbReference type="ARBA" id="ARBA00022692"/>
    </source>
</evidence>
<evidence type="ECO:0000259" key="8">
    <source>
        <dbReference type="Pfam" id="PF13567"/>
    </source>
</evidence>
<evidence type="ECO:0000256" key="1">
    <source>
        <dbReference type="ARBA" id="ARBA00004651"/>
    </source>
</evidence>
<feature type="domain" description="ComEC/Rec2-related protein" evidence="7">
    <location>
        <begin position="205"/>
        <end position="461"/>
    </location>
</feature>